<dbReference type="Gene3D" id="3.30.710.10">
    <property type="entry name" value="Potassium Channel Kv1.1, Chain A"/>
    <property type="match status" value="1"/>
</dbReference>
<dbReference type="PROSITE" id="PS50097">
    <property type="entry name" value="BTB"/>
    <property type="match status" value="1"/>
</dbReference>
<protein>
    <submittedName>
        <fullName evidence="4">Btk-binding protein-related</fullName>
    </submittedName>
</protein>
<dbReference type="SUPFAM" id="SSF50985">
    <property type="entry name" value="RCC1/BLIP-II"/>
    <property type="match status" value="1"/>
</dbReference>
<evidence type="ECO:0000256" key="2">
    <source>
        <dbReference type="SAM" id="MobiDB-lite"/>
    </source>
</evidence>
<evidence type="ECO:0000259" key="3">
    <source>
        <dbReference type="PROSITE" id="PS50097"/>
    </source>
</evidence>
<dbReference type="PANTHER" id="PTHR45982">
    <property type="entry name" value="REGULATOR OF CHROMOSOME CONDENSATION"/>
    <property type="match status" value="1"/>
</dbReference>
<dbReference type="EMBL" id="JANTQA010000023">
    <property type="protein sequence ID" value="KAJ3445237.1"/>
    <property type="molecule type" value="Genomic_DNA"/>
</dbReference>
<accession>A0AAV7ZXA0</accession>
<feature type="region of interest" description="Disordered" evidence="2">
    <location>
        <begin position="437"/>
        <end position="465"/>
    </location>
</feature>
<dbReference type="PANTHER" id="PTHR45982:SF1">
    <property type="entry name" value="REGULATOR OF CHROMOSOME CONDENSATION"/>
    <property type="match status" value="1"/>
</dbReference>
<dbReference type="CDD" id="cd18186">
    <property type="entry name" value="BTB_POZ_ZBTB_KLHL-like"/>
    <property type="match status" value="1"/>
</dbReference>
<dbReference type="InterPro" id="IPR000210">
    <property type="entry name" value="BTB/POZ_dom"/>
</dbReference>
<dbReference type="PROSITE" id="PS50012">
    <property type="entry name" value="RCC1_3"/>
    <property type="match status" value="2"/>
</dbReference>
<dbReference type="AlphaFoldDB" id="A0AAV7ZXA0"/>
<dbReference type="InterPro" id="IPR009091">
    <property type="entry name" value="RCC1/BLIP-II"/>
</dbReference>
<feature type="repeat" description="RCC1" evidence="1">
    <location>
        <begin position="259"/>
        <end position="306"/>
    </location>
</feature>
<comment type="caution">
    <text evidence="4">The sequence shown here is derived from an EMBL/GenBank/DDBJ whole genome shotgun (WGS) entry which is preliminary data.</text>
</comment>
<feature type="domain" description="BTB" evidence="3">
    <location>
        <begin position="470"/>
        <end position="530"/>
    </location>
</feature>
<dbReference type="SUPFAM" id="SSF54695">
    <property type="entry name" value="POZ domain"/>
    <property type="match status" value="1"/>
</dbReference>
<feature type="compositionally biased region" description="Basic and acidic residues" evidence="2">
    <location>
        <begin position="441"/>
        <end position="465"/>
    </location>
</feature>
<evidence type="ECO:0000256" key="1">
    <source>
        <dbReference type="PROSITE-ProRule" id="PRU00235"/>
    </source>
</evidence>
<dbReference type="Proteomes" id="UP001146793">
    <property type="component" value="Unassembled WGS sequence"/>
</dbReference>
<evidence type="ECO:0000313" key="4">
    <source>
        <dbReference type="EMBL" id="KAJ3445237.1"/>
    </source>
</evidence>
<sequence>MEQKESKIFVSGSLLSCLVDNDKEFELPNFTPITKLTNPDRLKKIVAWFAHRCLIWKGKNELEFIEESNKSEIARNKFTIEKEEIKDIQSGNRSYLILTQSGKVFSLADYEHCVDYEIPISDDENSTWEEIRPVPFFNEKENNRKVKSIEMIAKSNYYLCEDGKLFANGWLIGGNYQKLPILISENVSKIFGGFGAYHCFFAVKGELFVCGSNDDGQFGIGNNEIQEGQLYVKVPDWKEDDIFDLYSFDSHSILITKEGKVFSCGDGDVNGIGEDQSVFTEIPLLQNKKIVNIAGCKKMSLALTTENELYGWNLQQEEGEWNLPREIHLPQIYQNNTSPFEISCVELRTGLKIDKIQKIITENGFNEKEFNMFLKWVYFEKQLTDLNLKAVKPIFKSLNLPFPLKNKTFKGDLLKLYKDEESKDFHILVQKRKNKSNIKNNRNDNLDKENGDGDDKGNENGNTEKYDQFEKIPVHKLILLVRSGLFRDMFDNISEKEKSINQIKDYTYKSKDSLHALIQYFYTGEIKLEVDADPELIYEELVDSVEYYQLSANCNLKTQLVNIKKK</sequence>
<organism evidence="4 5">
    <name type="scientific">Anaeramoeba flamelloides</name>
    <dbReference type="NCBI Taxonomy" id="1746091"/>
    <lineage>
        <taxon>Eukaryota</taxon>
        <taxon>Metamonada</taxon>
        <taxon>Anaeramoebidae</taxon>
        <taxon>Anaeramoeba</taxon>
    </lineage>
</organism>
<dbReference type="Gene3D" id="2.130.10.30">
    <property type="entry name" value="Regulator of chromosome condensation 1/beta-lactamase-inhibitor protein II"/>
    <property type="match status" value="1"/>
</dbReference>
<dbReference type="InterPro" id="IPR011333">
    <property type="entry name" value="SKP1/BTB/POZ_sf"/>
</dbReference>
<reference evidence="4" key="1">
    <citation type="submission" date="2022-08" db="EMBL/GenBank/DDBJ databases">
        <title>Novel sulphate-reducing endosymbionts in the free-living metamonad Anaeramoeba.</title>
        <authorList>
            <person name="Jerlstrom-Hultqvist J."/>
            <person name="Cepicka I."/>
            <person name="Gallot-Lavallee L."/>
            <person name="Salas-Leiva D."/>
            <person name="Curtis B.A."/>
            <person name="Zahonova K."/>
            <person name="Pipaliya S."/>
            <person name="Dacks J."/>
            <person name="Roger A.J."/>
        </authorList>
    </citation>
    <scope>NUCLEOTIDE SEQUENCE</scope>
    <source>
        <strain evidence="4">Busselton2</strain>
    </source>
</reference>
<gene>
    <name evidence="4" type="ORF">M0812_11106</name>
</gene>
<dbReference type="Pfam" id="PF00651">
    <property type="entry name" value="BTB"/>
    <property type="match status" value="1"/>
</dbReference>
<evidence type="ECO:0000313" key="5">
    <source>
        <dbReference type="Proteomes" id="UP001146793"/>
    </source>
</evidence>
<dbReference type="InterPro" id="IPR051553">
    <property type="entry name" value="Ran_GTPase-activating"/>
</dbReference>
<feature type="repeat" description="RCC1" evidence="1">
    <location>
        <begin position="205"/>
        <end position="258"/>
    </location>
</feature>
<name>A0AAV7ZXA0_9EUKA</name>
<proteinExistence type="predicted"/>
<dbReference type="InterPro" id="IPR000408">
    <property type="entry name" value="Reg_chr_condens"/>
</dbReference>